<accession>D0LTG6</accession>
<dbReference type="CDD" id="cd20620">
    <property type="entry name" value="CYP132-like"/>
    <property type="match status" value="1"/>
</dbReference>
<reference evidence="9 10" key="1">
    <citation type="journal article" date="2010" name="Stand. Genomic Sci.">
        <title>Complete genome sequence of Haliangium ochraceum type strain (SMP-2).</title>
        <authorList>
            <consortium name="US DOE Joint Genome Institute (JGI-PGF)"/>
            <person name="Ivanova N."/>
            <person name="Daum C."/>
            <person name="Lang E."/>
            <person name="Abt B."/>
            <person name="Kopitz M."/>
            <person name="Saunders E."/>
            <person name="Lapidus A."/>
            <person name="Lucas S."/>
            <person name="Glavina Del Rio T."/>
            <person name="Nolan M."/>
            <person name="Tice H."/>
            <person name="Copeland A."/>
            <person name="Cheng J.F."/>
            <person name="Chen F."/>
            <person name="Bruce D."/>
            <person name="Goodwin L."/>
            <person name="Pitluck S."/>
            <person name="Mavromatis K."/>
            <person name="Pati A."/>
            <person name="Mikhailova N."/>
            <person name="Chen A."/>
            <person name="Palaniappan K."/>
            <person name="Land M."/>
            <person name="Hauser L."/>
            <person name="Chang Y.J."/>
            <person name="Jeffries C.D."/>
            <person name="Detter J.C."/>
            <person name="Brettin T."/>
            <person name="Rohde M."/>
            <person name="Goker M."/>
            <person name="Bristow J."/>
            <person name="Markowitz V."/>
            <person name="Eisen J.A."/>
            <person name="Hugenholtz P."/>
            <person name="Kyrpides N.C."/>
            <person name="Klenk H.P."/>
        </authorList>
    </citation>
    <scope>NUCLEOTIDE SEQUENCE [LARGE SCALE GENOMIC DNA]</scope>
    <source>
        <strain evidence="10">DSM 14365 / CIP 107738 / JCM 11303 / AJ 13395 / SMP-2</strain>
    </source>
</reference>
<name>D0LTG6_HALO1</name>
<dbReference type="GO" id="GO:0004497">
    <property type="term" value="F:monooxygenase activity"/>
    <property type="evidence" value="ECO:0007669"/>
    <property type="project" value="UniProtKB-KW"/>
</dbReference>
<dbReference type="HOGENOM" id="CLU_001570_5_1_7"/>
<dbReference type="PRINTS" id="PR00385">
    <property type="entry name" value="P450"/>
</dbReference>
<proteinExistence type="inferred from homology"/>
<gene>
    <name evidence="9" type="ordered locus">Hoch_1303</name>
</gene>
<keyword evidence="10" id="KW-1185">Reference proteome</keyword>
<dbReference type="AlphaFoldDB" id="D0LTG6"/>
<evidence type="ECO:0000256" key="7">
    <source>
        <dbReference type="PIRSR" id="PIRSR602401-1"/>
    </source>
</evidence>
<dbReference type="PRINTS" id="PR00463">
    <property type="entry name" value="EP450I"/>
</dbReference>
<evidence type="ECO:0000256" key="5">
    <source>
        <dbReference type="ARBA" id="ARBA00023004"/>
    </source>
</evidence>
<dbReference type="PANTHER" id="PTHR24291:SF50">
    <property type="entry name" value="BIFUNCTIONAL ALBAFLAVENONE MONOOXYGENASE_TERPENE SYNTHASE"/>
    <property type="match status" value="1"/>
</dbReference>
<dbReference type="GO" id="GO:0016705">
    <property type="term" value="F:oxidoreductase activity, acting on paired donors, with incorporation or reduction of molecular oxygen"/>
    <property type="evidence" value="ECO:0007669"/>
    <property type="project" value="InterPro"/>
</dbReference>
<dbReference type="KEGG" id="hoh:Hoch_1303"/>
<sequence length="432" mass="49711">MLNDPLKLMTRAFEQHGRISYLPGINSYMISDPEFMRLILLDGENKFIKSPEVMSKIQVAVGNGLSTLNGGEWKRQRRMSNSAFKPRNIAAFEPIFHEHLGEVMHQWEQRLGQRFDIAQEMKRLTLRIVLKGLLSLDVTDRADMLIEHLDVLQDYAVYILWSLFPLPENVPTRRNRQYAESKRVMDEEIYRIIEQRRRDGEAAGKGDLLATYMHAVDDAGSGMGNTQLRHELMNLFLGGHDTTANSIAFTLYLLSRNPGCRERLERELDEVLGGRLPTVEDIPKLHYLECVYNESLRLYPPSSAMSRRTLEPIEYEGYEIPAGADLLLSQWAMHRDPTLWENPDVFDPDRFTPERSANRHKFAFVPFGAGPRICIGAKLARMEASMILAALLQKYRFESPPGYKLKLQSRLFVNAVPGVFLRLQKREVSEKM</sequence>
<dbReference type="EMBL" id="CP001804">
    <property type="protein sequence ID" value="ACY13861.1"/>
    <property type="molecule type" value="Genomic_DNA"/>
</dbReference>
<organism evidence="9 10">
    <name type="scientific">Haliangium ochraceum (strain DSM 14365 / JCM 11303 / SMP-2)</name>
    <dbReference type="NCBI Taxonomy" id="502025"/>
    <lineage>
        <taxon>Bacteria</taxon>
        <taxon>Pseudomonadati</taxon>
        <taxon>Myxococcota</taxon>
        <taxon>Polyangia</taxon>
        <taxon>Haliangiales</taxon>
        <taxon>Kofleriaceae</taxon>
        <taxon>Haliangium</taxon>
    </lineage>
</organism>
<comment type="cofactor">
    <cofactor evidence="7">
        <name>heme</name>
        <dbReference type="ChEBI" id="CHEBI:30413"/>
    </cofactor>
</comment>
<keyword evidence="6 8" id="KW-0503">Monooxygenase</keyword>
<dbReference type="InterPro" id="IPR002401">
    <property type="entry name" value="Cyt_P450_E_grp-I"/>
</dbReference>
<keyword evidence="5 7" id="KW-0408">Iron</keyword>
<evidence type="ECO:0000313" key="10">
    <source>
        <dbReference type="Proteomes" id="UP000001880"/>
    </source>
</evidence>
<comment type="similarity">
    <text evidence="1 8">Belongs to the cytochrome P450 family.</text>
</comment>
<evidence type="ECO:0000256" key="6">
    <source>
        <dbReference type="ARBA" id="ARBA00023033"/>
    </source>
</evidence>
<dbReference type="eggNOG" id="COG2124">
    <property type="taxonomic scope" value="Bacteria"/>
</dbReference>
<dbReference type="Pfam" id="PF00067">
    <property type="entry name" value="p450"/>
    <property type="match status" value="1"/>
</dbReference>
<dbReference type="PANTHER" id="PTHR24291">
    <property type="entry name" value="CYTOCHROME P450 FAMILY 4"/>
    <property type="match status" value="1"/>
</dbReference>
<dbReference type="InterPro" id="IPR017972">
    <property type="entry name" value="Cyt_P450_CS"/>
</dbReference>
<dbReference type="InterPro" id="IPR050196">
    <property type="entry name" value="Cytochrome_P450_Monoox"/>
</dbReference>
<feature type="binding site" description="axial binding residue" evidence="7">
    <location>
        <position position="374"/>
    </location>
    <ligand>
        <name>heme</name>
        <dbReference type="ChEBI" id="CHEBI:30413"/>
    </ligand>
    <ligandPart>
        <name>Fe</name>
        <dbReference type="ChEBI" id="CHEBI:18248"/>
    </ligandPart>
</feature>
<keyword evidence="3 7" id="KW-0479">Metal-binding</keyword>
<dbReference type="Proteomes" id="UP000001880">
    <property type="component" value="Chromosome"/>
</dbReference>
<dbReference type="GO" id="GO:0020037">
    <property type="term" value="F:heme binding"/>
    <property type="evidence" value="ECO:0007669"/>
    <property type="project" value="InterPro"/>
</dbReference>
<dbReference type="SUPFAM" id="SSF48264">
    <property type="entry name" value="Cytochrome P450"/>
    <property type="match status" value="1"/>
</dbReference>
<evidence type="ECO:0000313" key="9">
    <source>
        <dbReference type="EMBL" id="ACY13861.1"/>
    </source>
</evidence>
<evidence type="ECO:0000256" key="8">
    <source>
        <dbReference type="RuleBase" id="RU000461"/>
    </source>
</evidence>
<dbReference type="InterPro" id="IPR001128">
    <property type="entry name" value="Cyt_P450"/>
</dbReference>
<evidence type="ECO:0000256" key="2">
    <source>
        <dbReference type="ARBA" id="ARBA00022617"/>
    </source>
</evidence>
<dbReference type="InterPro" id="IPR036396">
    <property type="entry name" value="Cyt_P450_sf"/>
</dbReference>
<dbReference type="PROSITE" id="PS00086">
    <property type="entry name" value="CYTOCHROME_P450"/>
    <property type="match status" value="1"/>
</dbReference>
<evidence type="ECO:0000256" key="3">
    <source>
        <dbReference type="ARBA" id="ARBA00022723"/>
    </source>
</evidence>
<dbReference type="Gene3D" id="1.10.630.10">
    <property type="entry name" value="Cytochrome P450"/>
    <property type="match status" value="1"/>
</dbReference>
<keyword evidence="2 7" id="KW-0349">Heme</keyword>
<dbReference type="GO" id="GO:0005506">
    <property type="term" value="F:iron ion binding"/>
    <property type="evidence" value="ECO:0007669"/>
    <property type="project" value="InterPro"/>
</dbReference>
<protein>
    <submittedName>
        <fullName evidence="9">Cytochrome P450</fullName>
    </submittedName>
</protein>
<keyword evidence="4 8" id="KW-0560">Oxidoreductase</keyword>
<evidence type="ECO:0000256" key="4">
    <source>
        <dbReference type="ARBA" id="ARBA00023002"/>
    </source>
</evidence>
<evidence type="ECO:0000256" key="1">
    <source>
        <dbReference type="ARBA" id="ARBA00010617"/>
    </source>
</evidence>
<dbReference type="STRING" id="502025.Hoch_1303"/>